<name>A0A418NM34_9SPHN</name>
<dbReference type="PANTHER" id="PTHR35535">
    <property type="entry name" value="HEAT SHOCK PROTEIN HSLJ"/>
    <property type="match status" value="1"/>
</dbReference>
<dbReference type="InterPro" id="IPR038670">
    <property type="entry name" value="HslJ-like_sf"/>
</dbReference>
<dbReference type="Gene3D" id="2.40.128.270">
    <property type="match status" value="1"/>
</dbReference>
<feature type="signal peptide" evidence="1">
    <location>
        <begin position="1"/>
        <end position="19"/>
    </location>
</feature>
<evidence type="ECO:0000259" key="2">
    <source>
        <dbReference type="Pfam" id="PF03724"/>
    </source>
</evidence>
<feature type="domain" description="DUF306" evidence="2">
    <location>
        <begin position="25"/>
        <end position="126"/>
    </location>
</feature>
<comment type="caution">
    <text evidence="3">The sequence shown here is derived from an EMBL/GenBank/DDBJ whole genome shotgun (WGS) entry which is preliminary data.</text>
</comment>
<organism evidence="3 4">
    <name type="scientific">Pelagerythrobacter aerophilus</name>
    <dbReference type="NCBI Taxonomy" id="2306995"/>
    <lineage>
        <taxon>Bacteria</taxon>
        <taxon>Pseudomonadati</taxon>
        <taxon>Pseudomonadota</taxon>
        <taxon>Alphaproteobacteria</taxon>
        <taxon>Sphingomonadales</taxon>
        <taxon>Erythrobacteraceae</taxon>
        <taxon>Pelagerythrobacter</taxon>
    </lineage>
</organism>
<sequence>MKRIALALSLAFLCAGCVARPAAPERLSESEWGFIKIDDYEPARPDGARLSFGEENISASVGCNAMAGKWRVEKGRLIAGPLAGTRMFCQGDVWEQEQAIAALLVAAPTLEWRDDDRLILRSSGHSAELARLSPPPPGS</sequence>
<reference evidence="3 4" key="1">
    <citation type="submission" date="2018-08" db="EMBL/GenBank/DDBJ databases">
        <title>Altererythrobacter sp.Ery1 and Ery12, the genome sequencing of novel strains in genus Alterythrobacter.</title>
        <authorList>
            <person name="Cheng H."/>
            <person name="Wu Y.-H."/>
            <person name="Fang C."/>
            <person name="Xu X.-W."/>
        </authorList>
    </citation>
    <scope>NUCLEOTIDE SEQUENCE [LARGE SCALE GENOMIC DNA]</scope>
    <source>
        <strain evidence="3 4">Ery1</strain>
    </source>
</reference>
<dbReference type="AlphaFoldDB" id="A0A418NM34"/>
<dbReference type="Pfam" id="PF03724">
    <property type="entry name" value="META"/>
    <property type="match status" value="1"/>
</dbReference>
<dbReference type="OrthoDB" id="5489750at2"/>
<evidence type="ECO:0000313" key="3">
    <source>
        <dbReference type="EMBL" id="RIV81259.1"/>
    </source>
</evidence>
<dbReference type="RefSeq" id="WP_119511560.1">
    <property type="nucleotide sequence ID" value="NZ_QXFK01000005.1"/>
</dbReference>
<feature type="chain" id="PRO_5019365797" evidence="1">
    <location>
        <begin position="20"/>
        <end position="139"/>
    </location>
</feature>
<dbReference type="InterPro" id="IPR053147">
    <property type="entry name" value="Hsp_HslJ-like"/>
</dbReference>
<gene>
    <name evidence="3" type="ORF">D2V04_01235</name>
</gene>
<evidence type="ECO:0000313" key="4">
    <source>
        <dbReference type="Proteomes" id="UP000285092"/>
    </source>
</evidence>
<dbReference type="Proteomes" id="UP000285092">
    <property type="component" value="Unassembled WGS sequence"/>
</dbReference>
<protein>
    <submittedName>
        <fullName evidence="3">META domain-containing protein</fullName>
    </submittedName>
</protein>
<dbReference type="EMBL" id="QXFK01000005">
    <property type="protein sequence ID" value="RIV81259.1"/>
    <property type="molecule type" value="Genomic_DNA"/>
</dbReference>
<keyword evidence="1" id="KW-0732">Signal</keyword>
<dbReference type="PANTHER" id="PTHR35535:SF2">
    <property type="entry name" value="DUF306 DOMAIN-CONTAINING PROTEIN"/>
    <property type="match status" value="1"/>
</dbReference>
<accession>A0A418NM34</accession>
<evidence type="ECO:0000256" key="1">
    <source>
        <dbReference type="SAM" id="SignalP"/>
    </source>
</evidence>
<proteinExistence type="predicted"/>
<keyword evidence="4" id="KW-1185">Reference proteome</keyword>
<dbReference type="InterPro" id="IPR005184">
    <property type="entry name" value="DUF306_Meta_HslJ"/>
</dbReference>